<dbReference type="AlphaFoldDB" id="A0A7J6P7N4"/>
<feature type="region of interest" description="Disordered" evidence="3">
    <location>
        <begin position="260"/>
        <end position="324"/>
    </location>
</feature>
<protein>
    <recommendedName>
        <fullName evidence="4">C3H1-type domain-containing protein</fullName>
    </recommendedName>
</protein>
<feature type="coiled-coil region" evidence="2">
    <location>
        <begin position="749"/>
        <end position="849"/>
    </location>
</feature>
<feature type="compositionally biased region" description="Basic and acidic residues" evidence="3">
    <location>
        <begin position="286"/>
        <end position="296"/>
    </location>
</feature>
<feature type="region of interest" description="Disordered" evidence="3">
    <location>
        <begin position="658"/>
        <end position="694"/>
    </location>
</feature>
<dbReference type="Proteomes" id="UP000541610">
    <property type="component" value="Unassembled WGS sequence"/>
</dbReference>
<reference evidence="5 6" key="1">
    <citation type="submission" date="2020-04" db="EMBL/GenBank/DDBJ databases">
        <title>Perkinsus olseni comparative genomics.</title>
        <authorList>
            <person name="Bogema D.R."/>
        </authorList>
    </citation>
    <scope>NUCLEOTIDE SEQUENCE [LARGE SCALE GENOMIC DNA]</scope>
    <source>
        <strain evidence="5">00978-12</strain>
    </source>
</reference>
<dbReference type="PROSITE" id="PS50103">
    <property type="entry name" value="ZF_C3H1"/>
    <property type="match status" value="2"/>
</dbReference>
<sequence>MLSSPQLGSPLKSHPLHRYRSRFCVYNVTGGQGCLDGDRCPFAHSPYQLARPKSYLCPSKAGYCRGRGACPFAHDEDELEKSPLPVIKRLCKYLSTSHGCNLGDGCRNAHSEEEVLSGVRLTASNRVDPNNDYVLSLYHGGPPKGVKKSLHSTSSRPADNSSGLRIDPPDSRLRPACNEEPRLLLPPPPSTPQSFSSSDVTTPNASHATDFINKALFESVAASVVEDQLGYVAMVAEPSERVFGNSDWCIDLVVISLMGHRNSGSEGSEDDRSRRRKHDHKHRRRDRDEARRDVKKEKSRKKHRRHHHKRDSRSPSVSSRSCSSERAYYDEDRAVSLIRDCILHDPRSSDELLGLFTSLHEGGKINISQVPTEGTFDRDFNPRKKLRHLLRVFGLREGTGSEWFAPTDLKFNLKRHFKKCAKQAQALADEKGRGREVEEESSAIQEEIPSEGPPEAAGPLGPQLPWSREQQAVLADEVSRFYGAGRRAGDPCQRERRELRGGCLMDRYSVVPADLIRVLQALLFLAAGMKDIWASKEELKAKADKAAKRQKSAKEVAEEEEARREVEKYSQAKYGGKSLVEIYSEGHFDKKEQVSQLRKLRVKPIIAVVFNDSLMMGRVDRLPEVLMGPTCLRVGEEALRQKRLEGDGDDGRASSGMFNAATAGMPGRSEGTVTASGRKMFDPTTDLQGSKFGRGKDDLARMIEGNKAMKSRNRFCEVGPKRDSYGGTSGAKQAFVEFWLGWAELKDENDRLRVSLAEEAQRCTELEQELAEAKTDRSAMAALLETKADEIEKNHRALRKMDERNRDISESFEQADREVHSLRGECKKLTDLLERRDSEIEELREAKAHSGEVSEKLARDLAARDQQLAHAMENLAAQKTTFDKATRDVEILRKLNEQKDVKIAALTKEKSRLIERLTQLRATTAAKKARTQREGRAEREAVRGRAESTNGERQLSRSWGAECC</sequence>
<feature type="region of interest" description="Disordered" evidence="3">
    <location>
        <begin position="924"/>
        <end position="964"/>
    </location>
</feature>
<feature type="compositionally biased region" description="Basic residues" evidence="3">
    <location>
        <begin position="297"/>
        <end position="311"/>
    </location>
</feature>
<feature type="domain" description="C3H1-type" evidence="4">
    <location>
        <begin position="18"/>
        <end position="47"/>
    </location>
</feature>
<feature type="compositionally biased region" description="Basic and acidic residues" evidence="3">
    <location>
        <begin position="931"/>
        <end position="946"/>
    </location>
</feature>
<feature type="domain" description="C3H1-type" evidence="4">
    <location>
        <begin position="85"/>
        <end position="113"/>
    </location>
</feature>
<organism evidence="5 6">
    <name type="scientific">Perkinsus olseni</name>
    <name type="common">Perkinsus atlanticus</name>
    <dbReference type="NCBI Taxonomy" id="32597"/>
    <lineage>
        <taxon>Eukaryota</taxon>
        <taxon>Sar</taxon>
        <taxon>Alveolata</taxon>
        <taxon>Perkinsozoa</taxon>
        <taxon>Perkinsea</taxon>
        <taxon>Perkinsida</taxon>
        <taxon>Perkinsidae</taxon>
        <taxon>Perkinsus</taxon>
    </lineage>
</organism>
<feature type="compositionally biased region" description="Polar residues" evidence="3">
    <location>
        <begin position="948"/>
        <end position="957"/>
    </location>
</feature>
<feature type="compositionally biased region" description="Polar residues" evidence="3">
    <location>
        <begin position="151"/>
        <end position="163"/>
    </location>
</feature>
<dbReference type="Gene3D" id="4.10.1000.10">
    <property type="entry name" value="Zinc finger, CCCH-type"/>
    <property type="match status" value="1"/>
</dbReference>
<evidence type="ECO:0000313" key="6">
    <source>
        <dbReference type="Proteomes" id="UP000541610"/>
    </source>
</evidence>
<keyword evidence="2" id="KW-0175">Coiled coil</keyword>
<dbReference type="OrthoDB" id="410307at2759"/>
<dbReference type="EMBL" id="JABANP010000072">
    <property type="protein sequence ID" value="KAF4691766.1"/>
    <property type="molecule type" value="Genomic_DNA"/>
</dbReference>
<feature type="region of interest" description="Disordered" evidence="3">
    <location>
        <begin position="136"/>
        <end position="204"/>
    </location>
</feature>
<feature type="zinc finger region" description="C3H1-type" evidence="1">
    <location>
        <begin position="85"/>
        <end position="113"/>
    </location>
</feature>
<dbReference type="GO" id="GO:0008270">
    <property type="term" value="F:zinc ion binding"/>
    <property type="evidence" value="ECO:0007669"/>
    <property type="project" value="UniProtKB-KW"/>
</dbReference>
<accession>A0A7J6P7N4</accession>
<feature type="compositionally biased region" description="Low complexity" evidence="3">
    <location>
        <begin position="314"/>
        <end position="324"/>
    </location>
</feature>
<evidence type="ECO:0000256" key="3">
    <source>
        <dbReference type="SAM" id="MobiDB-lite"/>
    </source>
</evidence>
<keyword evidence="1" id="KW-0862">Zinc</keyword>
<evidence type="ECO:0000256" key="2">
    <source>
        <dbReference type="SAM" id="Coils"/>
    </source>
</evidence>
<feature type="compositionally biased region" description="Basic and acidic residues" evidence="3">
    <location>
        <begin position="167"/>
        <end position="182"/>
    </location>
</feature>
<keyword evidence="1" id="KW-0863">Zinc-finger</keyword>
<feature type="coiled-coil region" evidence="2">
    <location>
        <begin position="896"/>
        <end position="923"/>
    </location>
</feature>
<keyword evidence="1" id="KW-0479">Metal-binding</keyword>
<evidence type="ECO:0000256" key="1">
    <source>
        <dbReference type="PROSITE-ProRule" id="PRU00723"/>
    </source>
</evidence>
<feature type="compositionally biased region" description="Basic residues" evidence="3">
    <location>
        <begin position="274"/>
        <end position="285"/>
    </location>
</feature>
<dbReference type="SMART" id="SM00356">
    <property type="entry name" value="ZnF_C3H1"/>
    <property type="match status" value="3"/>
</dbReference>
<gene>
    <name evidence="5" type="ORF">FOZ60_014916</name>
</gene>
<feature type="zinc finger region" description="C3H1-type" evidence="1">
    <location>
        <begin position="18"/>
        <end position="47"/>
    </location>
</feature>
<name>A0A7J6P7N4_PEROL</name>
<comment type="caution">
    <text evidence="5">The sequence shown here is derived from an EMBL/GenBank/DDBJ whole genome shotgun (WGS) entry which is preliminary data.</text>
</comment>
<evidence type="ECO:0000313" key="5">
    <source>
        <dbReference type="EMBL" id="KAF4691766.1"/>
    </source>
</evidence>
<proteinExistence type="predicted"/>
<feature type="region of interest" description="Disordered" evidence="3">
    <location>
        <begin position="428"/>
        <end position="460"/>
    </location>
</feature>
<evidence type="ECO:0000259" key="4">
    <source>
        <dbReference type="PROSITE" id="PS50103"/>
    </source>
</evidence>
<dbReference type="InterPro" id="IPR000571">
    <property type="entry name" value="Znf_CCCH"/>
</dbReference>
<feature type="coiled-coil region" evidence="2">
    <location>
        <begin position="536"/>
        <end position="563"/>
    </location>
</feature>